<dbReference type="OrthoDB" id="9773478at2"/>
<keyword evidence="3" id="KW-1185">Reference proteome</keyword>
<dbReference type="PANTHER" id="PTHR30292:SF0">
    <property type="entry name" value="5-OXOPROLINASE SUBUNIT A"/>
    <property type="match status" value="1"/>
</dbReference>
<protein>
    <recommendedName>
        <fullName evidence="1">5-oxoprolinase subunit A</fullName>
        <shortName evidence="1">5-OPase subunit A</shortName>
        <ecNumber evidence="1">3.5.2.9</ecNumber>
    </recommendedName>
    <alternativeName>
        <fullName evidence="1">5-oxoprolinase (ATP-hydrolyzing) subunit A</fullName>
    </alternativeName>
</protein>
<dbReference type="GO" id="GO:0005524">
    <property type="term" value="F:ATP binding"/>
    <property type="evidence" value="ECO:0007669"/>
    <property type="project" value="UniProtKB-UniRule"/>
</dbReference>
<keyword evidence="1" id="KW-0378">Hydrolase</keyword>
<dbReference type="InterPro" id="IPR005501">
    <property type="entry name" value="LamB/YcsF/PxpA-like"/>
</dbReference>
<dbReference type="EMBL" id="WBZB01000013">
    <property type="protein sequence ID" value="KAB3531609.1"/>
    <property type="molecule type" value="Genomic_DNA"/>
</dbReference>
<dbReference type="GO" id="GO:0017168">
    <property type="term" value="F:5-oxoprolinase (ATP-hydrolyzing) activity"/>
    <property type="evidence" value="ECO:0007669"/>
    <property type="project" value="UniProtKB-UniRule"/>
</dbReference>
<dbReference type="Pfam" id="PF03746">
    <property type="entry name" value="LamB_YcsF"/>
    <property type="match status" value="1"/>
</dbReference>
<evidence type="ECO:0000256" key="1">
    <source>
        <dbReference type="HAMAP-Rule" id="MF_00691"/>
    </source>
</evidence>
<comment type="similarity">
    <text evidence="1">Belongs to the LamB/PxpA family.</text>
</comment>
<dbReference type="NCBIfam" id="NF003816">
    <property type="entry name" value="PRK05406.1-5"/>
    <property type="match status" value="1"/>
</dbReference>
<comment type="caution">
    <text evidence="2">The sequence shown here is derived from an EMBL/GenBank/DDBJ whole genome shotgun (WGS) entry which is preliminary data.</text>
</comment>
<proteinExistence type="inferred from homology"/>
<dbReference type="GO" id="GO:0005975">
    <property type="term" value="P:carbohydrate metabolic process"/>
    <property type="evidence" value="ECO:0007669"/>
    <property type="project" value="InterPro"/>
</dbReference>
<dbReference type="Proteomes" id="UP000465601">
    <property type="component" value="Unassembled WGS sequence"/>
</dbReference>
<dbReference type="HAMAP" id="MF_00691">
    <property type="entry name" value="PxpA"/>
    <property type="match status" value="1"/>
</dbReference>
<comment type="function">
    <text evidence="1">Catalyzes the cleavage of 5-oxoproline to form L-glutamate coupled to the hydrolysis of ATP to ADP and inorganic phosphate.</text>
</comment>
<dbReference type="InterPro" id="IPR011330">
    <property type="entry name" value="Glyco_hydro/deAcase_b/a-brl"/>
</dbReference>
<keyword evidence="1" id="KW-0067">ATP-binding</keyword>
<dbReference type="SUPFAM" id="SSF88713">
    <property type="entry name" value="Glycoside hydrolase/deacetylase"/>
    <property type="match status" value="1"/>
</dbReference>
<name>A0A833MEQ2_9FIRM</name>
<dbReference type="AlphaFoldDB" id="A0A833MEQ2"/>
<reference evidence="2 3" key="1">
    <citation type="submission" date="2019-10" db="EMBL/GenBank/DDBJ databases">
        <title>Alkaliphilus serpentinus sp. nov. and Alkaliphilus pronyensis sp. nov., two novel anaerobic alkaliphilic species isolated from the serpentinized-hosted hydrothermal field of the Prony Bay (New Caledonia).</title>
        <authorList>
            <person name="Postec A."/>
        </authorList>
    </citation>
    <scope>NUCLEOTIDE SEQUENCE [LARGE SCALE GENOMIC DNA]</scope>
    <source>
        <strain evidence="2 3">LacT</strain>
    </source>
</reference>
<gene>
    <name evidence="1" type="primary">pxpA</name>
    <name evidence="2" type="ORF">F8153_04795</name>
</gene>
<sequence>MKTIDLNCDLGESFGLYTIGNDEAILDYVTSVNIACGFHGGDPLVMEKTVRMAIEKGVAIGAHPGFPDLLGFGRRNMAVSPKELKAYITYQVGALYAFVKANGGILQHVKPHGALYNMAAADYSMALAIAEAIAAFDKGLILMGLANSNLIKAADDVGIPRANEVFADRSYNMDGTLVSRNIEGALIHDEELCKARVVKMIKEGRVVSIEGAEISLKADSICIHGDNPLALSFACGLRERLQAENIILKALR</sequence>
<evidence type="ECO:0000313" key="3">
    <source>
        <dbReference type="Proteomes" id="UP000465601"/>
    </source>
</evidence>
<accession>A0A833MEQ2</accession>
<keyword evidence="1" id="KW-0547">Nucleotide-binding</keyword>
<organism evidence="2 3">
    <name type="scientific">Alkaliphilus serpentinus</name>
    <dbReference type="NCBI Taxonomy" id="1482731"/>
    <lineage>
        <taxon>Bacteria</taxon>
        <taxon>Bacillati</taxon>
        <taxon>Bacillota</taxon>
        <taxon>Clostridia</taxon>
        <taxon>Peptostreptococcales</taxon>
        <taxon>Natronincolaceae</taxon>
        <taxon>Alkaliphilus</taxon>
    </lineage>
</organism>
<comment type="catalytic activity">
    <reaction evidence="1">
        <text>5-oxo-L-proline + ATP + 2 H2O = L-glutamate + ADP + phosphate + H(+)</text>
        <dbReference type="Rhea" id="RHEA:10348"/>
        <dbReference type="ChEBI" id="CHEBI:15377"/>
        <dbReference type="ChEBI" id="CHEBI:15378"/>
        <dbReference type="ChEBI" id="CHEBI:29985"/>
        <dbReference type="ChEBI" id="CHEBI:30616"/>
        <dbReference type="ChEBI" id="CHEBI:43474"/>
        <dbReference type="ChEBI" id="CHEBI:58402"/>
        <dbReference type="ChEBI" id="CHEBI:456216"/>
        <dbReference type="EC" id="3.5.2.9"/>
    </reaction>
</comment>
<dbReference type="Gene3D" id="3.20.20.370">
    <property type="entry name" value="Glycoside hydrolase/deacetylase"/>
    <property type="match status" value="1"/>
</dbReference>
<dbReference type="PANTHER" id="PTHR30292">
    <property type="entry name" value="UNCHARACTERIZED PROTEIN YBGL-RELATED"/>
    <property type="match status" value="1"/>
</dbReference>
<comment type="subunit">
    <text evidence="1">Forms a complex composed of PxpA, PxpB and PxpC.</text>
</comment>
<dbReference type="EC" id="3.5.2.9" evidence="1"/>
<dbReference type="CDD" id="cd10787">
    <property type="entry name" value="LamB_YcsF_like"/>
    <property type="match status" value="1"/>
</dbReference>
<dbReference type="NCBIfam" id="NF003814">
    <property type="entry name" value="PRK05406.1-3"/>
    <property type="match status" value="1"/>
</dbReference>
<evidence type="ECO:0000313" key="2">
    <source>
        <dbReference type="EMBL" id="KAB3531609.1"/>
    </source>
</evidence>